<reference evidence="9 10" key="1">
    <citation type="submission" date="2020-04" db="EMBL/GenBank/DDBJ databases">
        <title>Draft genome of Leeia sp. IMCC25680.</title>
        <authorList>
            <person name="Song J."/>
            <person name="Cho J.-C."/>
        </authorList>
    </citation>
    <scope>NUCLEOTIDE SEQUENCE [LARGE SCALE GENOMIC DNA]</scope>
    <source>
        <strain evidence="9 10">IMCC25680</strain>
    </source>
</reference>
<evidence type="ECO:0000256" key="6">
    <source>
        <dbReference type="ARBA" id="ARBA00023136"/>
    </source>
</evidence>
<evidence type="ECO:0000256" key="1">
    <source>
        <dbReference type="ARBA" id="ARBA00004651"/>
    </source>
</evidence>
<dbReference type="AlphaFoldDB" id="A0A847SIA6"/>
<feature type="transmembrane region" description="Helical" evidence="7">
    <location>
        <begin position="36"/>
        <end position="57"/>
    </location>
</feature>
<keyword evidence="3" id="KW-1003">Cell membrane</keyword>
<dbReference type="RefSeq" id="WP_168878559.1">
    <property type="nucleotide sequence ID" value="NZ_JABAIM010000005.1"/>
</dbReference>
<evidence type="ECO:0000256" key="3">
    <source>
        <dbReference type="ARBA" id="ARBA00022475"/>
    </source>
</evidence>
<proteinExistence type="inferred from homology"/>
<keyword evidence="6 7" id="KW-0472">Membrane</keyword>
<dbReference type="PANTHER" id="PTHR43386">
    <property type="entry name" value="OLIGOPEPTIDE TRANSPORT SYSTEM PERMEASE PROTEIN APPC"/>
    <property type="match status" value="1"/>
</dbReference>
<organism evidence="9 10">
    <name type="scientific">Leeia aquatica</name>
    <dbReference type="NCBI Taxonomy" id="2725557"/>
    <lineage>
        <taxon>Bacteria</taxon>
        <taxon>Pseudomonadati</taxon>
        <taxon>Pseudomonadota</taxon>
        <taxon>Betaproteobacteria</taxon>
        <taxon>Neisseriales</taxon>
        <taxon>Leeiaceae</taxon>
        <taxon>Leeia</taxon>
    </lineage>
</organism>
<dbReference type="InterPro" id="IPR025966">
    <property type="entry name" value="OppC_N"/>
</dbReference>
<feature type="transmembrane region" description="Helical" evidence="7">
    <location>
        <begin position="150"/>
        <end position="175"/>
    </location>
</feature>
<comment type="subcellular location">
    <subcellularLocation>
        <location evidence="1 7">Cell membrane</location>
        <topology evidence="1 7">Multi-pass membrane protein</topology>
    </subcellularLocation>
</comment>
<dbReference type="GO" id="GO:0071916">
    <property type="term" value="F:dipeptide transmembrane transporter activity"/>
    <property type="evidence" value="ECO:0007669"/>
    <property type="project" value="TreeGrafter"/>
</dbReference>
<feature type="domain" description="ABC transmembrane type-1" evidence="8">
    <location>
        <begin position="101"/>
        <end position="290"/>
    </location>
</feature>
<evidence type="ECO:0000256" key="5">
    <source>
        <dbReference type="ARBA" id="ARBA00022989"/>
    </source>
</evidence>
<feature type="transmembrane region" description="Helical" evidence="7">
    <location>
        <begin position="222"/>
        <end position="247"/>
    </location>
</feature>
<evidence type="ECO:0000256" key="2">
    <source>
        <dbReference type="ARBA" id="ARBA00022448"/>
    </source>
</evidence>
<dbReference type="InterPro" id="IPR050366">
    <property type="entry name" value="BP-dependent_transpt_permease"/>
</dbReference>
<keyword evidence="4 7" id="KW-0812">Transmembrane</keyword>
<dbReference type="Proteomes" id="UP000587991">
    <property type="component" value="Unassembled WGS sequence"/>
</dbReference>
<keyword evidence="10" id="KW-1185">Reference proteome</keyword>
<comment type="similarity">
    <text evidence="7">Belongs to the binding-protein-dependent transport system permease family.</text>
</comment>
<dbReference type="PROSITE" id="PS50928">
    <property type="entry name" value="ABC_TM1"/>
    <property type="match status" value="1"/>
</dbReference>
<evidence type="ECO:0000256" key="4">
    <source>
        <dbReference type="ARBA" id="ARBA00022692"/>
    </source>
</evidence>
<accession>A0A847SIA6</accession>
<dbReference type="InterPro" id="IPR035906">
    <property type="entry name" value="MetI-like_sf"/>
</dbReference>
<evidence type="ECO:0000313" key="10">
    <source>
        <dbReference type="Proteomes" id="UP000587991"/>
    </source>
</evidence>
<keyword evidence="5 7" id="KW-1133">Transmembrane helix</keyword>
<evidence type="ECO:0000256" key="7">
    <source>
        <dbReference type="RuleBase" id="RU363032"/>
    </source>
</evidence>
<protein>
    <submittedName>
        <fullName evidence="9">ABC transporter permease subunit</fullName>
    </submittedName>
</protein>
<dbReference type="InterPro" id="IPR000515">
    <property type="entry name" value="MetI-like"/>
</dbReference>
<dbReference type="EMBL" id="JABAIM010000005">
    <property type="protein sequence ID" value="NLR76889.1"/>
    <property type="molecule type" value="Genomic_DNA"/>
</dbReference>
<dbReference type="SUPFAM" id="SSF161098">
    <property type="entry name" value="MetI-like"/>
    <property type="match status" value="1"/>
</dbReference>
<dbReference type="CDD" id="cd06261">
    <property type="entry name" value="TM_PBP2"/>
    <property type="match status" value="1"/>
</dbReference>
<gene>
    <name evidence="9" type="ORF">HF682_17100</name>
</gene>
<comment type="caution">
    <text evidence="9">The sequence shown here is derived from an EMBL/GenBank/DDBJ whole genome shotgun (WGS) entry which is preliminary data.</text>
</comment>
<evidence type="ECO:0000259" key="8">
    <source>
        <dbReference type="PROSITE" id="PS50928"/>
    </source>
</evidence>
<dbReference type="Pfam" id="PF12911">
    <property type="entry name" value="OppC_N"/>
    <property type="match status" value="1"/>
</dbReference>
<dbReference type="PANTHER" id="PTHR43386:SF1">
    <property type="entry name" value="D,D-DIPEPTIDE TRANSPORT SYSTEM PERMEASE PROTEIN DDPC-RELATED"/>
    <property type="match status" value="1"/>
</dbReference>
<dbReference type="GO" id="GO:0005886">
    <property type="term" value="C:plasma membrane"/>
    <property type="evidence" value="ECO:0007669"/>
    <property type="project" value="UniProtKB-SubCell"/>
</dbReference>
<sequence>MSQNQTLAAVAAEEPVAQYPHPLKEFWRSFSQNKGAVAGLFVFIFMILCALFGPMLVSHSPIEQYREAMLQPPSWAGGNSTFLLGTDDVGRDMLSRLLSGARLSLLIGLFSVLMSMIPGVILGLLAGFFPRALGTTIMRLTDIMLALPSLLLGLVIIAILGPSLVNTMIAIAVVGLPGYVRLTRASVMAELAKDYVIASRVAGAGILRLMFNTVLPNCMAPIIVTATMGFSNAILEAAAFGFLGLGAQPPTPEWGTMLANARDYMETASWVVTLPGLAILITVLAINLMGDGLRDALDPKLKRLS</sequence>
<dbReference type="Gene3D" id="1.10.3720.10">
    <property type="entry name" value="MetI-like"/>
    <property type="match status" value="1"/>
</dbReference>
<evidence type="ECO:0000313" key="9">
    <source>
        <dbReference type="EMBL" id="NLR76889.1"/>
    </source>
</evidence>
<dbReference type="Pfam" id="PF00528">
    <property type="entry name" value="BPD_transp_1"/>
    <property type="match status" value="1"/>
</dbReference>
<name>A0A847SIA6_9NEIS</name>
<keyword evidence="2 7" id="KW-0813">Transport</keyword>
<feature type="transmembrane region" description="Helical" evidence="7">
    <location>
        <begin position="267"/>
        <end position="290"/>
    </location>
</feature>
<feature type="transmembrane region" description="Helical" evidence="7">
    <location>
        <begin position="103"/>
        <end position="129"/>
    </location>
</feature>